<reference evidence="1" key="1">
    <citation type="submission" date="2022-07" db="EMBL/GenBank/DDBJ databases">
        <title>Draft genome sequence of Zalerion maritima ATCC 34329, a (micro)plastics degrading marine fungus.</title>
        <authorList>
            <person name="Paco A."/>
            <person name="Goncalves M.F.M."/>
            <person name="Rocha-Santos T.A.P."/>
            <person name="Alves A."/>
        </authorList>
    </citation>
    <scope>NUCLEOTIDE SEQUENCE</scope>
    <source>
        <strain evidence="1">ATCC 34329</strain>
    </source>
</reference>
<sequence>MTPARPNEDSSPYWMVGATKETISHSSEHFHLHHPISCPTLVISPFLLVIIILTKPKLNLILPPLRRLPLQPPLHPEPVLVLPHPPVRFHRRAQYHPGHLDKPMVVKTLGISIKSPYLPQTSLFAVPVQPLPLNHREICLPNRKGRRRKGEKIAVGTPHFTAPTAAPRIPTFPALSTSPDSHLLGDFELEPPSSWDEDGALDLAVDVVEVSAIAAGKIQIGKRSGSTREEQELGTLAQLRLG</sequence>
<evidence type="ECO:0000313" key="1">
    <source>
        <dbReference type="EMBL" id="KAJ2894108.1"/>
    </source>
</evidence>
<gene>
    <name evidence="1" type="ORF">MKZ38_007921</name>
</gene>
<organism evidence="1 2">
    <name type="scientific">Zalerion maritima</name>
    <dbReference type="NCBI Taxonomy" id="339359"/>
    <lineage>
        <taxon>Eukaryota</taxon>
        <taxon>Fungi</taxon>
        <taxon>Dikarya</taxon>
        <taxon>Ascomycota</taxon>
        <taxon>Pezizomycotina</taxon>
        <taxon>Sordariomycetes</taxon>
        <taxon>Lulworthiomycetidae</taxon>
        <taxon>Lulworthiales</taxon>
        <taxon>Lulworthiaceae</taxon>
        <taxon>Zalerion</taxon>
    </lineage>
</organism>
<proteinExistence type="predicted"/>
<accession>A0AAD5RLK2</accession>
<evidence type="ECO:0000313" key="2">
    <source>
        <dbReference type="Proteomes" id="UP001201980"/>
    </source>
</evidence>
<protein>
    <submittedName>
        <fullName evidence="1">Uncharacterized protein</fullName>
    </submittedName>
</protein>
<name>A0AAD5RLK2_9PEZI</name>
<dbReference type="Proteomes" id="UP001201980">
    <property type="component" value="Unassembled WGS sequence"/>
</dbReference>
<keyword evidence="2" id="KW-1185">Reference proteome</keyword>
<comment type="caution">
    <text evidence="1">The sequence shown here is derived from an EMBL/GenBank/DDBJ whole genome shotgun (WGS) entry which is preliminary data.</text>
</comment>
<dbReference type="AlphaFoldDB" id="A0AAD5RLK2"/>
<dbReference type="EMBL" id="JAKWBI020000528">
    <property type="protein sequence ID" value="KAJ2894108.1"/>
    <property type="molecule type" value="Genomic_DNA"/>
</dbReference>